<feature type="transmembrane region" description="Helical" evidence="1">
    <location>
        <begin position="12"/>
        <end position="36"/>
    </location>
</feature>
<feature type="transmembrane region" description="Helical" evidence="1">
    <location>
        <begin position="103"/>
        <end position="123"/>
    </location>
</feature>
<protein>
    <recommendedName>
        <fullName evidence="4">Polymerase</fullName>
    </recommendedName>
</protein>
<feature type="transmembrane region" description="Helical" evidence="1">
    <location>
        <begin position="352"/>
        <end position="369"/>
    </location>
</feature>
<evidence type="ECO:0000313" key="3">
    <source>
        <dbReference type="Proteomes" id="UP000237682"/>
    </source>
</evidence>
<dbReference type="EMBL" id="PUEJ01000016">
    <property type="protein sequence ID" value="PRH84050.1"/>
    <property type="molecule type" value="Genomic_DNA"/>
</dbReference>
<feature type="transmembrane region" description="Helical" evidence="1">
    <location>
        <begin position="135"/>
        <end position="153"/>
    </location>
</feature>
<dbReference type="AlphaFoldDB" id="A0A2S9Q426"/>
<feature type="transmembrane region" description="Helical" evidence="1">
    <location>
        <begin position="375"/>
        <end position="395"/>
    </location>
</feature>
<organism evidence="2 3">
    <name type="scientific">Labrys okinawensis</name>
    <dbReference type="NCBI Taxonomy" id="346911"/>
    <lineage>
        <taxon>Bacteria</taxon>
        <taxon>Pseudomonadati</taxon>
        <taxon>Pseudomonadota</taxon>
        <taxon>Alphaproteobacteria</taxon>
        <taxon>Hyphomicrobiales</taxon>
        <taxon>Xanthobacteraceae</taxon>
        <taxon>Labrys</taxon>
    </lineage>
</organism>
<feature type="transmembrane region" description="Helical" evidence="1">
    <location>
        <begin position="81"/>
        <end position="97"/>
    </location>
</feature>
<proteinExistence type="predicted"/>
<feature type="transmembrane region" description="Helical" evidence="1">
    <location>
        <begin position="42"/>
        <end position="60"/>
    </location>
</feature>
<feature type="transmembrane region" description="Helical" evidence="1">
    <location>
        <begin position="239"/>
        <end position="260"/>
    </location>
</feature>
<feature type="transmembrane region" description="Helical" evidence="1">
    <location>
        <begin position="216"/>
        <end position="232"/>
    </location>
</feature>
<keyword evidence="1" id="KW-0812">Transmembrane</keyword>
<keyword evidence="3" id="KW-1185">Reference proteome</keyword>
<comment type="caution">
    <text evidence="2">The sequence shown here is derived from an EMBL/GenBank/DDBJ whole genome shotgun (WGS) entry which is preliminary data.</text>
</comment>
<dbReference type="RefSeq" id="WP_105865478.1">
    <property type="nucleotide sequence ID" value="NZ_PUEJ01000016.1"/>
</dbReference>
<name>A0A2S9Q426_9HYPH</name>
<sequence>MERRAYEAPLDPALAVSGLLTRLGLFLLVIFAPFFAMFSRHAVAIIVPIATALLILAAALDNRLPTALRRLRGALTSPRTLALLALLLWAAVSIWWTPRPGSAAGRLPGILVIVLLFAVTISCLKPRVRFSDANLIPIGVGIASVTLILEYLPGSPLRGLGETGTEDAESTRAAMLLALLVWPAVGAVLARGRSWQALLLCLVMILALWLVHDLVIFTAFIAGIVVMTLALWRRRAAALAVAISALVLLVLAPLAGWMMARWGGFLLPAEGDHLVALWRDVTYALPNHLLAGFGYDSSSSLTRGVGGQLLSSPHNAALQIWLELGLVGVALAALALWLTLMGMDRDDDRSAPAALAVSASALVMMFAGPAAWQPWWLMALGLTSVSLAFLARLGARRRD</sequence>
<evidence type="ECO:0000313" key="2">
    <source>
        <dbReference type="EMBL" id="PRH84050.1"/>
    </source>
</evidence>
<dbReference type="Proteomes" id="UP000237682">
    <property type="component" value="Unassembled WGS sequence"/>
</dbReference>
<evidence type="ECO:0008006" key="4">
    <source>
        <dbReference type="Google" id="ProtNLM"/>
    </source>
</evidence>
<feature type="transmembrane region" description="Helical" evidence="1">
    <location>
        <begin position="195"/>
        <end position="210"/>
    </location>
</feature>
<feature type="transmembrane region" description="Helical" evidence="1">
    <location>
        <begin position="173"/>
        <end position="190"/>
    </location>
</feature>
<accession>A0A2S9Q426</accession>
<evidence type="ECO:0000256" key="1">
    <source>
        <dbReference type="SAM" id="Phobius"/>
    </source>
</evidence>
<keyword evidence="1" id="KW-0472">Membrane</keyword>
<feature type="transmembrane region" description="Helical" evidence="1">
    <location>
        <begin position="320"/>
        <end position="340"/>
    </location>
</feature>
<keyword evidence="1" id="KW-1133">Transmembrane helix</keyword>
<reference evidence="2 3" key="1">
    <citation type="submission" date="2018-02" db="EMBL/GenBank/DDBJ databases">
        <title>Whole genome sequencing of endophytic bacterium.</title>
        <authorList>
            <person name="Eedara R."/>
            <person name="Podile A.R."/>
        </authorList>
    </citation>
    <scope>NUCLEOTIDE SEQUENCE [LARGE SCALE GENOMIC DNA]</scope>
    <source>
        <strain evidence="2 3">RP1T</strain>
    </source>
</reference>
<gene>
    <name evidence="2" type="ORF">C5L14_28655</name>
</gene>
<dbReference type="OrthoDB" id="8437837at2"/>